<dbReference type="InterPro" id="IPR016186">
    <property type="entry name" value="C-type_lectin-like/link_sf"/>
</dbReference>
<dbReference type="EMBL" id="WJBH02000006">
    <property type="protein sequence ID" value="KAI9556593.1"/>
    <property type="molecule type" value="Genomic_DNA"/>
</dbReference>
<dbReference type="InterPro" id="IPR018378">
    <property type="entry name" value="C-type_lectin_CS"/>
</dbReference>
<keyword evidence="1" id="KW-1015">Disulfide bond</keyword>
<accession>A0AAD5LF83</accession>
<sequence length="179" mass="20950">MKSSSFKLTVLATVIAVCWTGHLAPNETKEYCPEFLQGNISMPCWNLGSKCYCFSIVYFRPDWSGADAFCRGGNMTLLSVDSEEEDQLIFKHVRHDRPELDDGSYWTSGRFSGNILNGQWEWASTEPFQPFNYSNWYVGEPGFNKPDYCVYFYFGYYYEYGYWWDYPCDHSYGFICESN</sequence>
<dbReference type="InterPro" id="IPR001304">
    <property type="entry name" value="C-type_lectin-like"/>
</dbReference>
<dbReference type="PROSITE" id="PS00615">
    <property type="entry name" value="C_TYPE_LECTIN_1"/>
    <property type="match status" value="1"/>
</dbReference>
<feature type="chain" id="PRO_5042048206" description="C-type lectin domain-containing protein" evidence="2">
    <location>
        <begin position="21"/>
        <end position="179"/>
    </location>
</feature>
<dbReference type="Gene3D" id="3.10.100.10">
    <property type="entry name" value="Mannose-Binding Protein A, subunit A"/>
    <property type="match status" value="1"/>
</dbReference>
<dbReference type="PROSITE" id="PS50041">
    <property type="entry name" value="C_TYPE_LECTIN_2"/>
    <property type="match status" value="1"/>
</dbReference>
<proteinExistence type="predicted"/>
<evidence type="ECO:0000313" key="5">
    <source>
        <dbReference type="Proteomes" id="UP000820818"/>
    </source>
</evidence>
<organism evidence="4 5">
    <name type="scientific">Daphnia sinensis</name>
    <dbReference type="NCBI Taxonomy" id="1820382"/>
    <lineage>
        <taxon>Eukaryota</taxon>
        <taxon>Metazoa</taxon>
        <taxon>Ecdysozoa</taxon>
        <taxon>Arthropoda</taxon>
        <taxon>Crustacea</taxon>
        <taxon>Branchiopoda</taxon>
        <taxon>Diplostraca</taxon>
        <taxon>Cladocera</taxon>
        <taxon>Anomopoda</taxon>
        <taxon>Daphniidae</taxon>
        <taxon>Daphnia</taxon>
        <taxon>Daphnia similis group</taxon>
    </lineage>
</organism>
<dbReference type="InterPro" id="IPR016187">
    <property type="entry name" value="CTDL_fold"/>
</dbReference>
<gene>
    <name evidence="4" type="ORF">GHT06_016383</name>
</gene>
<name>A0AAD5LF83_9CRUS</name>
<reference evidence="4 5" key="1">
    <citation type="submission" date="2022-05" db="EMBL/GenBank/DDBJ databases">
        <title>A multi-omics perspective on studying reproductive biology in Daphnia sinensis.</title>
        <authorList>
            <person name="Jia J."/>
        </authorList>
    </citation>
    <scope>NUCLEOTIDE SEQUENCE [LARGE SCALE GENOMIC DNA]</scope>
    <source>
        <strain evidence="4 5">WSL</strain>
    </source>
</reference>
<dbReference type="PANTHER" id="PTHR22802">
    <property type="entry name" value="C-TYPE LECTIN SUPERFAMILY MEMBER"/>
    <property type="match status" value="1"/>
</dbReference>
<dbReference type="PANTHER" id="PTHR22802:SF465">
    <property type="entry name" value="AT17652P-RELATED"/>
    <property type="match status" value="1"/>
</dbReference>
<feature type="signal peptide" evidence="2">
    <location>
        <begin position="1"/>
        <end position="20"/>
    </location>
</feature>
<evidence type="ECO:0000259" key="3">
    <source>
        <dbReference type="PROSITE" id="PS50041"/>
    </source>
</evidence>
<dbReference type="Proteomes" id="UP000820818">
    <property type="component" value="Linkage Group LG6"/>
</dbReference>
<evidence type="ECO:0000313" key="4">
    <source>
        <dbReference type="EMBL" id="KAI9556593.1"/>
    </source>
</evidence>
<comment type="caution">
    <text evidence="4">The sequence shown here is derived from an EMBL/GenBank/DDBJ whole genome shotgun (WGS) entry which is preliminary data.</text>
</comment>
<dbReference type="AlphaFoldDB" id="A0AAD5LF83"/>
<protein>
    <recommendedName>
        <fullName evidence="3">C-type lectin domain-containing protein</fullName>
    </recommendedName>
</protein>
<dbReference type="CDD" id="cd00037">
    <property type="entry name" value="CLECT"/>
    <property type="match status" value="1"/>
</dbReference>
<keyword evidence="2" id="KW-0732">Signal</keyword>
<keyword evidence="5" id="KW-1185">Reference proteome</keyword>
<dbReference type="Pfam" id="PF00059">
    <property type="entry name" value="Lectin_C"/>
    <property type="match status" value="1"/>
</dbReference>
<dbReference type="SMART" id="SM00034">
    <property type="entry name" value="CLECT"/>
    <property type="match status" value="1"/>
</dbReference>
<evidence type="ECO:0000256" key="2">
    <source>
        <dbReference type="SAM" id="SignalP"/>
    </source>
</evidence>
<dbReference type="InterPro" id="IPR051004">
    <property type="entry name" value="DC-SIGN_domain-containing"/>
</dbReference>
<dbReference type="SUPFAM" id="SSF56436">
    <property type="entry name" value="C-type lectin-like"/>
    <property type="match status" value="1"/>
</dbReference>
<evidence type="ECO:0000256" key="1">
    <source>
        <dbReference type="ARBA" id="ARBA00023157"/>
    </source>
</evidence>
<feature type="domain" description="C-type lectin" evidence="3">
    <location>
        <begin position="47"/>
        <end position="177"/>
    </location>
</feature>